<keyword evidence="11" id="KW-1185">Reference proteome</keyword>
<dbReference type="InterPro" id="IPR004268">
    <property type="entry name" value="MurJ"/>
</dbReference>
<dbReference type="PANTHER" id="PTHR47019:SF1">
    <property type="entry name" value="LIPID II FLIPPASE MURJ"/>
    <property type="match status" value="1"/>
</dbReference>
<dbReference type="STRING" id="388357.GCA_001580365_02190"/>
<keyword evidence="3 9" id="KW-0812">Transmembrane</keyword>
<comment type="caution">
    <text evidence="10">The sequence shown here is derived from an EMBL/GenBank/DDBJ whole genome shotgun (WGS) entry which is preliminary data.</text>
</comment>
<evidence type="ECO:0000256" key="4">
    <source>
        <dbReference type="ARBA" id="ARBA00022960"/>
    </source>
</evidence>
<keyword evidence="4" id="KW-0133">Cell shape</keyword>
<feature type="transmembrane region" description="Helical" evidence="9">
    <location>
        <begin position="106"/>
        <end position="126"/>
    </location>
</feature>
<feature type="transmembrane region" description="Helical" evidence="9">
    <location>
        <begin position="138"/>
        <end position="161"/>
    </location>
</feature>
<dbReference type="Proteomes" id="UP000321103">
    <property type="component" value="Unassembled WGS sequence"/>
</dbReference>
<evidence type="ECO:0000256" key="6">
    <source>
        <dbReference type="ARBA" id="ARBA00022989"/>
    </source>
</evidence>
<feature type="transmembrane region" description="Helical" evidence="9">
    <location>
        <begin position="257"/>
        <end position="278"/>
    </location>
</feature>
<evidence type="ECO:0000313" key="11">
    <source>
        <dbReference type="Proteomes" id="UP000321103"/>
    </source>
</evidence>
<feature type="transmembrane region" description="Helical" evidence="9">
    <location>
        <begin position="173"/>
        <end position="194"/>
    </location>
</feature>
<dbReference type="GO" id="GO:0015648">
    <property type="term" value="F:lipid-linked peptidoglycan transporter activity"/>
    <property type="evidence" value="ECO:0007669"/>
    <property type="project" value="TreeGrafter"/>
</dbReference>
<keyword evidence="7 9" id="KW-0472">Membrane</keyword>
<dbReference type="PANTHER" id="PTHR47019">
    <property type="entry name" value="LIPID II FLIPPASE MURJ"/>
    <property type="match status" value="1"/>
</dbReference>
<keyword evidence="2" id="KW-1003">Cell membrane</keyword>
<dbReference type="GO" id="GO:0009252">
    <property type="term" value="P:peptidoglycan biosynthetic process"/>
    <property type="evidence" value="ECO:0007669"/>
    <property type="project" value="UniProtKB-KW"/>
</dbReference>
<evidence type="ECO:0000256" key="7">
    <source>
        <dbReference type="ARBA" id="ARBA00023136"/>
    </source>
</evidence>
<evidence type="ECO:0000313" key="10">
    <source>
        <dbReference type="EMBL" id="GEO95559.1"/>
    </source>
</evidence>
<keyword evidence="6 9" id="KW-1133">Transmembrane helix</keyword>
<reference evidence="10 11" key="1">
    <citation type="submission" date="2019-07" db="EMBL/GenBank/DDBJ databases">
        <title>Whole genome shotgun sequence of Kocuria turfanensis NBRC 107627.</title>
        <authorList>
            <person name="Hosoyama A."/>
            <person name="Uohara A."/>
            <person name="Ohji S."/>
            <person name="Ichikawa N."/>
        </authorList>
    </citation>
    <scope>NUCLEOTIDE SEQUENCE [LARGE SCALE GENOMIC DNA]</scope>
    <source>
        <strain evidence="10 11">NBRC 107627</strain>
    </source>
</reference>
<gene>
    <name evidence="10" type="ORF">KTU01_16820</name>
</gene>
<feature type="transmembrane region" description="Helical" evidence="9">
    <location>
        <begin position="491"/>
        <end position="512"/>
    </location>
</feature>
<protein>
    <submittedName>
        <fullName evidence="10">Lipid II flippase MurJ</fullName>
    </submittedName>
</protein>
<feature type="region of interest" description="Disordered" evidence="8">
    <location>
        <begin position="1"/>
        <end position="21"/>
    </location>
</feature>
<feature type="transmembrane region" description="Helical" evidence="9">
    <location>
        <begin position="67"/>
        <end position="86"/>
    </location>
</feature>
<dbReference type="InterPro" id="IPR051050">
    <property type="entry name" value="Lipid_II_flippase_MurJ/MviN"/>
</dbReference>
<dbReference type="AlphaFoldDB" id="A0A512ICZ3"/>
<feature type="transmembrane region" description="Helical" evidence="9">
    <location>
        <begin position="423"/>
        <end position="443"/>
    </location>
</feature>
<dbReference type="GO" id="GO:0034204">
    <property type="term" value="P:lipid translocation"/>
    <property type="evidence" value="ECO:0007669"/>
    <property type="project" value="TreeGrafter"/>
</dbReference>
<evidence type="ECO:0000256" key="3">
    <source>
        <dbReference type="ARBA" id="ARBA00022692"/>
    </source>
</evidence>
<dbReference type="GO" id="GO:0008360">
    <property type="term" value="P:regulation of cell shape"/>
    <property type="evidence" value="ECO:0007669"/>
    <property type="project" value="UniProtKB-KW"/>
</dbReference>
<keyword evidence="5" id="KW-0573">Peptidoglycan synthesis</keyword>
<feature type="transmembrane region" description="Helical" evidence="9">
    <location>
        <begin position="35"/>
        <end position="55"/>
    </location>
</feature>
<feature type="transmembrane region" description="Helical" evidence="9">
    <location>
        <begin position="524"/>
        <end position="547"/>
    </location>
</feature>
<accession>A0A512ICZ3</accession>
<feature type="transmembrane region" description="Helical" evidence="9">
    <location>
        <begin position="449"/>
        <end position="471"/>
    </location>
</feature>
<organism evidence="10 11">
    <name type="scientific">Kocuria turfanensis</name>
    <dbReference type="NCBI Taxonomy" id="388357"/>
    <lineage>
        <taxon>Bacteria</taxon>
        <taxon>Bacillati</taxon>
        <taxon>Actinomycetota</taxon>
        <taxon>Actinomycetes</taxon>
        <taxon>Micrococcales</taxon>
        <taxon>Micrococcaceae</taxon>
        <taxon>Kocuria</taxon>
    </lineage>
</organism>
<evidence type="ECO:0000256" key="5">
    <source>
        <dbReference type="ARBA" id="ARBA00022984"/>
    </source>
</evidence>
<dbReference type="Pfam" id="PF03023">
    <property type="entry name" value="MurJ"/>
    <property type="match status" value="1"/>
</dbReference>
<proteinExistence type="predicted"/>
<dbReference type="EMBL" id="BJZS01000048">
    <property type="protein sequence ID" value="GEO95559.1"/>
    <property type="molecule type" value="Genomic_DNA"/>
</dbReference>
<feature type="transmembrane region" description="Helical" evidence="9">
    <location>
        <begin position="316"/>
        <end position="334"/>
    </location>
</feature>
<name>A0A512ICZ3_9MICC</name>
<sequence>MRSPGERQDAPPAPARRSGAASSAIMASGTLVSRALGFVKTVLITVAIGSVTTVSDVFELANTLPNLIYVLVAGGIFNAVLVPQIIKASRTADDGGADYISRLLTLAVLALLGVTAVVVALAGPIVRTMGTDWTEAQLSLGLTFALFTFPQIFFYGLYTVVGQVLNARGAFGWYMWAPVVNNVVAIAALLVFIQQFGAFAEAEHSLDDWTPAKTFWLAAMATVGVATQALVLFWPLGRLGLRLRPRFGWRGIGLSTAARLAGWTLATGIIANLAFLALTKVAAIPTGYRPEYLAMDPPQQIAGVAALNQASMLYSLPHGVIGLSIATVLFNRMAAASTDGDRAGMVASLSSSLRITGVATVFATVALVVFAGPLGMLFSGGVPSAGAVIGQVVTVIAIGAPFMSTSFMLGRAFYAQEDARTPFLVQVGVALFTVACALLIASLAPPHLVIFAVAGCYAAQNILSTLIYHLVLVRRIGDYDLARIMDSHARILVASLLAGVVGAVALFLLGGYDPDGFPWTNQLTAIATVAVGGTVMGIAYLGALRLCRVRELDSLVRPVLARLAR</sequence>
<feature type="transmembrane region" description="Helical" evidence="9">
    <location>
        <begin position="384"/>
        <end position="403"/>
    </location>
</feature>
<comment type="subcellular location">
    <subcellularLocation>
        <location evidence="1">Cell membrane</location>
        <topology evidence="1">Multi-pass membrane protein</topology>
    </subcellularLocation>
</comment>
<feature type="transmembrane region" description="Helical" evidence="9">
    <location>
        <begin position="355"/>
        <end position="378"/>
    </location>
</feature>
<dbReference type="GO" id="GO:0005886">
    <property type="term" value="C:plasma membrane"/>
    <property type="evidence" value="ECO:0007669"/>
    <property type="project" value="UniProtKB-SubCell"/>
</dbReference>
<evidence type="ECO:0000256" key="2">
    <source>
        <dbReference type="ARBA" id="ARBA00022475"/>
    </source>
</evidence>
<evidence type="ECO:0000256" key="1">
    <source>
        <dbReference type="ARBA" id="ARBA00004651"/>
    </source>
</evidence>
<dbReference type="PRINTS" id="PR01806">
    <property type="entry name" value="VIRFACTRMVIN"/>
</dbReference>
<evidence type="ECO:0000256" key="8">
    <source>
        <dbReference type="SAM" id="MobiDB-lite"/>
    </source>
</evidence>
<feature type="transmembrane region" description="Helical" evidence="9">
    <location>
        <begin position="214"/>
        <end position="236"/>
    </location>
</feature>
<evidence type="ECO:0000256" key="9">
    <source>
        <dbReference type="SAM" id="Phobius"/>
    </source>
</evidence>